<evidence type="ECO:0000256" key="4">
    <source>
        <dbReference type="ARBA" id="ARBA00023163"/>
    </source>
</evidence>
<evidence type="ECO:0000259" key="9">
    <source>
        <dbReference type="PROSITE" id="PS51351"/>
    </source>
</evidence>
<keyword evidence="4 7" id="KW-0804">Transcription</keyword>
<feature type="compositionally biased region" description="Basic residues" evidence="8">
    <location>
        <begin position="268"/>
        <end position="287"/>
    </location>
</feature>
<sequence length="308" mass="34504">MSSYLDKQSKAFKGSVVSAASRVNNANRSGLASQPDTAPSPAPSNASNTSKNENTKRKREEPPPDSKIVFSQPQITGFGKNVQTQMNFVIEHMQKKGVPETLDDILGFLSLLYAPEEHQKFISNIVRKHPSVEWVPDPQLGKAQNWKSGTYIHKPKINVRTKDQLVTYLQSKIDAQGVSVKDLKDGWPLCVEPINQLAREHKVLVTRTKKDSLPRMVWIDDPSLHHRVDDEFKTMWLKTQNKLPSVDDLVGKLIAAGQKPASEDPSKRIKTGVKTKEKKKKATRKGGKVTNTHMAHLLKDYSDRAGKK</sequence>
<dbReference type="GO" id="GO:0006367">
    <property type="term" value="P:transcription initiation at RNA polymerase II promoter"/>
    <property type="evidence" value="ECO:0007669"/>
    <property type="project" value="UniProtKB-UniRule"/>
</dbReference>
<evidence type="ECO:0000313" key="10">
    <source>
        <dbReference type="EMBL" id="KAG9239051.1"/>
    </source>
</evidence>
<comment type="caution">
    <text evidence="10">The sequence shown here is derived from an EMBL/GenBank/DDBJ whole genome shotgun (WGS) entry which is preliminary data.</text>
</comment>
<evidence type="ECO:0000256" key="5">
    <source>
        <dbReference type="ARBA" id="ARBA00023242"/>
    </source>
</evidence>
<dbReference type="PROSITE" id="PS51351">
    <property type="entry name" value="TFIIE_BETA_C"/>
    <property type="match status" value="1"/>
</dbReference>
<dbReference type="Pfam" id="PF02186">
    <property type="entry name" value="TFIIE_beta"/>
    <property type="match status" value="1"/>
</dbReference>
<dbReference type="PANTHER" id="PTHR12716">
    <property type="entry name" value="TRANSCRIPTION INITIATION FACTOR IIE, BETA SUBUNIT"/>
    <property type="match status" value="1"/>
</dbReference>
<dbReference type="GO" id="GO:0003677">
    <property type="term" value="F:DNA binding"/>
    <property type="evidence" value="ECO:0007669"/>
    <property type="project" value="UniProtKB-UniRule"/>
</dbReference>
<feature type="compositionally biased region" description="Basic and acidic residues" evidence="8">
    <location>
        <begin position="297"/>
        <end position="308"/>
    </location>
</feature>
<evidence type="ECO:0000256" key="7">
    <source>
        <dbReference type="PIRNR" id="PIRNR016398"/>
    </source>
</evidence>
<protein>
    <recommendedName>
        <fullName evidence="7">Transcription initiation factor IIE subunit beta</fullName>
    </recommendedName>
</protein>
<evidence type="ECO:0000256" key="1">
    <source>
        <dbReference type="ARBA" id="ARBA00004123"/>
    </source>
</evidence>
<dbReference type="InterPro" id="IPR016656">
    <property type="entry name" value="TFIIE-bsu"/>
</dbReference>
<comment type="similarity">
    <text evidence="7">Belongs to the TFIIE beta subunit family.</text>
</comment>
<dbReference type="GO" id="GO:0001097">
    <property type="term" value="F:TFIIH-class transcription factor complex binding"/>
    <property type="evidence" value="ECO:0007669"/>
    <property type="project" value="TreeGrafter"/>
</dbReference>
<dbReference type="InterPro" id="IPR040501">
    <property type="entry name" value="TFA2_Winged_2"/>
</dbReference>
<dbReference type="Proteomes" id="UP000824998">
    <property type="component" value="Unassembled WGS sequence"/>
</dbReference>
<evidence type="ECO:0000256" key="6">
    <source>
        <dbReference type="ARBA" id="ARBA00025581"/>
    </source>
</evidence>
<dbReference type="OrthoDB" id="5323195at2759"/>
<keyword evidence="11" id="KW-1185">Reference proteome</keyword>
<dbReference type="AlphaFoldDB" id="A0A9P7YSX9"/>
<dbReference type="Pfam" id="PF22254">
    <property type="entry name" value="TFA2_E-tether"/>
    <property type="match status" value="1"/>
</dbReference>
<feature type="region of interest" description="Disordered" evidence="8">
    <location>
        <begin position="25"/>
        <end position="73"/>
    </location>
</feature>
<name>A0A9P7YSX9_9HELO</name>
<accession>A0A9P7YSX9</accession>
<comment type="function">
    <text evidence="6 7">Recruits TFIIH to the initiation complex and stimulates the RNA polymerase II C-terminal domain kinase and DNA-dependent ATPase activities of TFIIH. Both TFIIH and TFIIE are required for promoter clearance by RNA polymerase.</text>
</comment>
<comment type="subunit">
    <text evidence="7">Tetramer of two alpha and two beta chains.</text>
</comment>
<evidence type="ECO:0000313" key="11">
    <source>
        <dbReference type="Proteomes" id="UP000824998"/>
    </source>
</evidence>
<feature type="domain" description="TFIIE beta" evidence="9">
    <location>
        <begin position="74"/>
        <end position="160"/>
    </location>
</feature>
<feature type="compositionally biased region" description="Polar residues" evidence="8">
    <location>
        <begin position="25"/>
        <end position="36"/>
    </location>
</feature>
<evidence type="ECO:0000256" key="2">
    <source>
        <dbReference type="ARBA" id="ARBA00023015"/>
    </source>
</evidence>
<gene>
    <name evidence="10" type="ORF">BJ875DRAFT_449294</name>
</gene>
<dbReference type="GO" id="GO:0005673">
    <property type="term" value="C:transcription factor TFIIE complex"/>
    <property type="evidence" value="ECO:0007669"/>
    <property type="project" value="UniProtKB-UniRule"/>
</dbReference>
<evidence type="ECO:0000256" key="8">
    <source>
        <dbReference type="SAM" id="MobiDB-lite"/>
    </source>
</evidence>
<reference evidence="10" key="1">
    <citation type="journal article" date="2021" name="IMA Fungus">
        <title>Genomic characterization of three marine fungi, including Emericellopsis atlantica sp. nov. with signatures of a generalist lifestyle and marine biomass degradation.</title>
        <authorList>
            <person name="Hagestad O.C."/>
            <person name="Hou L."/>
            <person name="Andersen J.H."/>
            <person name="Hansen E.H."/>
            <person name="Altermark B."/>
            <person name="Li C."/>
            <person name="Kuhnert E."/>
            <person name="Cox R.J."/>
            <person name="Crous P.W."/>
            <person name="Spatafora J.W."/>
            <person name="Lail K."/>
            <person name="Amirebrahimi M."/>
            <person name="Lipzen A."/>
            <person name="Pangilinan J."/>
            <person name="Andreopoulos W."/>
            <person name="Hayes R.D."/>
            <person name="Ng V."/>
            <person name="Grigoriev I.V."/>
            <person name="Jackson S.A."/>
            <person name="Sutton T.D.S."/>
            <person name="Dobson A.D.W."/>
            <person name="Rama T."/>
        </authorList>
    </citation>
    <scope>NUCLEOTIDE SEQUENCE</scope>
    <source>
        <strain evidence="10">TRa018bII</strain>
    </source>
</reference>
<dbReference type="InterPro" id="IPR054600">
    <property type="entry name" value="TFA2_E-tether"/>
</dbReference>
<keyword evidence="3 7" id="KW-0238">DNA-binding</keyword>
<evidence type="ECO:0000256" key="3">
    <source>
        <dbReference type="ARBA" id="ARBA00023125"/>
    </source>
</evidence>
<dbReference type="PANTHER" id="PTHR12716:SF8">
    <property type="entry name" value="TRANSCRIPTION INITIATION FACTOR IIE SUBUNIT BETA"/>
    <property type="match status" value="1"/>
</dbReference>
<proteinExistence type="inferred from homology"/>
<dbReference type="PIRSF" id="PIRSF016398">
    <property type="entry name" value="TFIIE-beta"/>
    <property type="match status" value="1"/>
</dbReference>
<keyword evidence="5 7" id="KW-0539">Nucleus</keyword>
<dbReference type="EMBL" id="MU251362">
    <property type="protein sequence ID" value="KAG9239051.1"/>
    <property type="molecule type" value="Genomic_DNA"/>
</dbReference>
<organism evidence="10 11">
    <name type="scientific">Amylocarpus encephaloides</name>
    <dbReference type="NCBI Taxonomy" id="45428"/>
    <lineage>
        <taxon>Eukaryota</taxon>
        <taxon>Fungi</taxon>
        <taxon>Dikarya</taxon>
        <taxon>Ascomycota</taxon>
        <taxon>Pezizomycotina</taxon>
        <taxon>Leotiomycetes</taxon>
        <taxon>Helotiales</taxon>
        <taxon>Helotiales incertae sedis</taxon>
        <taxon>Amylocarpus</taxon>
    </lineage>
</organism>
<feature type="region of interest" description="Disordered" evidence="8">
    <location>
        <begin position="257"/>
        <end position="308"/>
    </location>
</feature>
<dbReference type="InterPro" id="IPR003166">
    <property type="entry name" value="TFIIE_bsu_DNA-bd"/>
</dbReference>
<dbReference type="Pfam" id="PF18121">
    <property type="entry name" value="TFA2_Winged_2"/>
    <property type="match status" value="1"/>
</dbReference>
<keyword evidence="2 7" id="KW-0805">Transcription regulation</keyword>
<feature type="compositionally biased region" description="Low complexity" evidence="8">
    <location>
        <begin position="37"/>
        <end position="50"/>
    </location>
</feature>
<feature type="compositionally biased region" description="Basic and acidic residues" evidence="8">
    <location>
        <begin position="53"/>
        <end position="64"/>
    </location>
</feature>
<comment type="subcellular location">
    <subcellularLocation>
        <location evidence="1 7">Nucleus</location>
    </subcellularLocation>
</comment>